<evidence type="ECO:0000256" key="1">
    <source>
        <dbReference type="ARBA" id="ARBA00004651"/>
    </source>
</evidence>
<evidence type="ECO:0000259" key="8">
    <source>
        <dbReference type="Pfam" id="PF13726"/>
    </source>
</evidence>
<comment type="subcellular location">
    <subcellularLocation>
        <location evidence="1">Cell membrane</location>
        <topology evidence="1">Multi-pass membrane protein</topology>
    </subcellularLocation>
</comment>
<feature type="transmembrane region" description="Helical" evidence="6">
    <location>
        <begin position="233"/>
        <end position="249"/>
    </location>
</feature>
<gene>
    <name evidence="9" type="ORF">PV361_03845</name>
</gene>
<dbReference type="EMBL" id="JARBCY010000025">
    <property type="protein sequence ID" value="MEF3317832.1"/>
    <property type="molecule type" value="Genomic_DNA"/>
</dbReference>
<feature type="domain" description="Putative Na+/H+ antiporter N-terminal" evidence="8">
    <location>
        <begin position="5"/>
        <end position="88"/>
    </location>
</feature>
<keyword evidence="5 6" id="KW-0472">Membrane</keyword>
<evidence type="ECO:0000313" key="10">
    <source>
        <dbReference type="Proteomes" id="UP001328425"/>
    </source>
</evidence>
<keyword evidence="2" id="KW-1003">Cell membrane</keyword>
<evidence type="ECO:0000256" key="2">
    <source>
        <dbReference type="ARBA" id="ARBA00022475"/>
    </source>
</evidence>
<feature type="transmembrane region" description="Helical" evidence="6">
    <location>
        <begin position="355"/>
        <end position="379"/>
    </location>
</feature>
<dbReference type="InterPro" id="IPR018461">
    <property type="entry name" value="Na/H_Antiport_NhaC-like_C"/>
</dbReference>
<dbReference type="PANTHER" id="PTHR37821">
    <property type="entry name" value="AMINO ACID TRANSPORTER YUIF-RELATED"/>
    <property type="match status" value="1"/>
</dbReference>
<reference evidence="9 10" key="1">
    <citation type="submission" date="2022-11" db="EMBL/GenBank/DDBJ databases">
        <title>The First Case of Preauricular Fistular Abscess Caused by Peptoniphilus grossensis.</title>
        <authorList>
            <person name="Byun J.-H."/>
        </authorList>
    </citation>
    <scope>NUCLEOTIDE SEQUENCE [LARGE SCALE GENOMIC DNA]</scope>
    <source>
        <strain evidence="9 10">GYB008</strain>
    </source>
</reference>
<organism evidence="9 10">
    <name type="scientific">Peptoniphilus grossensis</name>
    <dbReference type="NCBI Taxonomy" id="1465756"/>
    <lineage>
        <taxon>Bacteria</taxon>
        <taxon>Bacillati</taxon>
        <taxon>Bacillota</taxon>
        <taxon>Tissierellia</taxon>
        <taxon>Tissierellales</taxon>
        <taxon>Peptoniphilaceae</taxon>
        <taxon>Peptoniphilus</taxon>
    </lineage>
</organism>
<feature type="transmembrane region" description="Helical" evidence="6">
    <location>
        <begin position="188"/>
        <end position="206"/>
    </location>
</feature>
<name>A0ABU7X975_9FIRM</name>
<sequence>MIFTNAVVLSVIILAALCLAKVPVFFSLMISAVCAGLFSGTGITETMKLLIGGMGNNAETALSYILLGSLAYCMQETGAADIMAKKIGSLVKDNKILLCAIIIVIAIAAETIIPIHIAFIPILIPPLISHMNKMKMNRKMLSVSFGFGLKAPYIAIPVGYGAIFQGLIVDSFNRSGLSIVRKDVIATNWMVAVIMLIGLVAGLIFFSRDREYAQKDVKDQDVKDIPNKLEKKHILVLLSGVITVVVQIFTESLPLGALVGLIFIVVTRVIKWKDIQKMLDGGINMMGFIAFVMLIAAGYANVLIRTGAVNDLVQFATSLLGGSKLVASYVMILLGLMITLGIGTSFGTVPIISAIYVPIAVSLGYSIPATILLVTIAAVCGDAGSPASDTTLGPTSGLSVDGQHDHIKDTCVPQFIFYGIPLILIGGFVTTLI</sequence>
<accession>A0ABU7X975</accession>
<dbReference type="Pfam" id="PF03553">
    <property type="entry name" value="Na_H_antiporter"/>
    <property type="match status" value="1"/>
</dbReference>
<evidence type="ECO:0000259" key="7">
    <source>
        <dbReference type="Pfam" id="PF03553"/>
    </source>
</evidence>
<dbReference type="PANTHER" id="PTHR37821:SF1">
    <property type="entry name" value="AMINO ACID TRANSPORTER YUIF-RELATED"/>
    <property type="match status" value="1"/>
</dbReference>
<dbReference type="Proteomes" id="UP001328425">
    <property type="component" value="Unassembled WGS sequence"/>
</dbReference>
<feature type="transmembrane region" description="Helical" evidence="6">
    <location>
        <begin position="283"/>
        <end position="304"/>
    </location>
</feature>
<feature type="transmembrane region" description="Helical" evidence="6">
    <location>
        <begin position="95"/>
        <end position="124"/>
    </location>
</feature>
<keyword evidence="4 6" id="KW-1133">Transmembrane helix</keyword>
<keyword evidence="3 6" id="KW-0812">Transmembrane</keyword>
<dbReference type="InterPro" id="IPR052576">
    <property type="entry name" value="AA_Transporter-Related"/>
</dbReference>
<keyword evidence="10" id="KW-1185">Reference proteome</keyword>
<evidence type="ECO:0000256" key="4">
    <source>
        <dbReference type="ARBA" id="ARBA00022989"/>
    </source>
</evidence>
<evidence type="ECO:0000256" key="5">
    <source>
        <dbReference type="ARBA" id="ARBA00023136"/>
    </source>
</evidence>
<protein>
    <submittedName>
        <fullName evidence="9">SLC13 family permease</fullName>
    </submittedName>
</protein>
<comment type="caution">
    <text evidence="9">The sequence shown here is derived from an EMBL/GenBank/DDBJ whole genome shotgun (WGS) entry which is preliminary data.</text>
</comment>
<feature type="transmembrane region" description="Helical" evidence="6">
    <location>
        <begin position="145"/>
        <end position="168"/>
    </location>
</feature>
<dbReference type="Pfam" id="PF13726">
    <property type="entry name" value="Na_H_antiport_2"/>
    <property type="match status" value="1"/>
</dbReference>
<feature type="domain" description="Na+/H+ antiporter NhaC-like C-terminal" evidence="7">
    <location>
        <begin position="146"/>
        <end position="426"/>
    </location>
</feature>
<evidence type="ECO:0000256" key="6">
    <source>
        <dbReference type="SAM" id="Phobius"/>
    </source>
</evidence>
<dbReference type="InterPro" id="IPR032813">
    <property type="entry name" value="Na_H_antiport_N"/>
</dbReference>
<feature type="transmembrane region" description="Helical" evidence="6">
    <location>
        <begin position="324"/>
        <end position="343"/>
    </location>
</feature>
<evidence type="ECO:0000313" key="9">
    <source>
        <dbReference type="EMBL" id="MEF3317832.1"/>
    </source>
</evidence>
<dbReference type="RefSeq" id="WP_332087029.1">
    <property type="nucleotide sequence ID" value="NZ_JARBCY010000025.1"/>
</dbReference>
<proteinExistence type="predicted"/>
<evidence type="ECO:0000256" key="3">
    <source>
        <dbReference type="ARBA" id="ARBA00022692"/>
    </source>
</evidence>
<feature type="transmembrane region" description="Helical" evidence="6">
    <location>
        <begin position="415"/>
        <end position="432"/>
    </location>
</feature>